<keyword evidence="3" id="KW-1185">Reference proteome</keyword>
<gene>
    <name evidence="2" type="ORF">PoB_004593800</name>
</gene>
<dbReference type="Proteomes" id="UP000735302">
    <property type="component" value="Unassembled WGS sequence"/>
</dbReference>
<evidence type="ECO:0000313" key="3">
    <source>
        <dbReference type="Proteomes" id="UP000735302"/>
    </source>
</evidence>
<reference evidence="2 3" key="1">
    <citation type="journal article" date="2021" name="Elife">
        <title>Chloroplast acquisition without the gene transfer in kleptoplastic sea slugs, Plakobranchus ocellatus.</title>
        <authorList>
            <person name="Maeda T."/>
            <person name="Takahashi S."/>
            <person name="Yoshida T."/>
            <person name="Shimamura S."/>
            <person name="Takaki Y."/>
            <person name="Nagai Y."/>
            <person name="Toyoda A."/>
            <person name="Suzuki Y."/>
            <person name="Arimoto A."/>
            <person name="Ishii H."/>
            <person name="Satoh N."/>
            <person name="Nishiyama T."/>
            <person name="Hasebe M."/>
            <person name="Maruyama T."/>
            <person name="Minagawa J."/>
            <person name="Obokata J."/>
            <person name="Shigenobu S."/>
        </authorList>
    </citation>
    <scope>NUCLEOTIDE SEQUENCE [LARGE SCALE GENOMIC DNA]</scope>
</reference>
<organism evidence="2 3">
    <name type="scientific">Plakobranchus ocellatus</name>
    <dbReference type="NCBI Taxonomy" id="259542"/>
    <lineage>
        <taxon>Eukaryota</taxon>
        <taxon>Metazoa</taxon>
        <taxon>Spiralia</taxon>
        <taxon>Lophotrochozoa</taxon>
        <taxon>Mollusca</taxon>
        <taxon>Gastropoda</taxon>
        <taxon>Heterobranchia</taxon>
        <taxon>Euthyneura</taxon>
        <taxon>Panpulmonata</taxon>
        <taxon>Sacoglossa</taxon>
        <taxon>Placobranchoidea</taxon>
        <taxon>Plakobranchidae</taxon>
        <taxon>Plakobranchus</taxon>
    </lineage>
</organism>
<comment type="caution">
    <text evidence="2">The sequence shown here is derived from an EMBL/GenBank/DDBJ whole genome shotgun (WGS) entry which is preliminary data.</text>
</comment>
<feature type="compositionally biased region" description="Polar residues" evidence="1">
    <location>
        <begin position="94"/>
        <end position="104"/>
    </location>
</feature>
<accession>A0AAV4BIP5</accession>
<proteinExistence type="predicted"/>
<dbReference type="AlphaFoldDB" id="A0AAV4BIP5"/>
<dbReference type="EMBL" id="BLXT01005065">
    <property type="protein sequence ID" value="GFO19433.1"/>
    <property type="molecule type" value="Genomic_DNA"/>
</dbReference>
<sequence length="104" mass="12090">MRVEISQHKKRLRKTIEASSARELFEIEVLRAGAESKRLESFPCLLWELQHQLRNAFRFVRGGLPRHGGPTLRKKQGVTQGRQLPLPKPKFLQGHNSRLRSIQQ</sequence>
<feature type="region of interest" description="Disordered" evidence="1">
    <location>
        <begin position="64"/>
        <end position="104"/>
    </location>
</feature>
<evidence type="ECO:0000313" key="2">
    <source>
        <dbReference type="EMBL" id="GFO19433.1"/>
    </source>
</evidence>
<name>A0AAV4BIP5_9GAST</name>
<evidence type="ECO:0000256" key="1">
    <source>
        <dbReference type="SAM" id="MobiDB-lite"/>
    </source>
</evidence>
<protein>
    <submittedName>
        <fullName evidence="2">Uncharacterized protein</fullName>
    </submittedName>
</protein>